<evidence type="ECO:0000313" key="2">
    <source>
        <dbReference type="Proteomes" id="UP001430919"/>
    </source>
</evidence>
<evidence type="ECO:0000313" key="1">
    <source>
        <dbReference type="EMBL" id="MCC9072177.1"/>
    </source>
</evidence>
<accession>A0ABS8MTR4</accession>
<name>A0ABS8MTR4_9FLAO</name>
<dbReference type="RefSeq" id="WP_229988941.1">
    <property type="nucleotide sequence ID" value="NZ_JAJJMO010000001.1"/>
</dbReference>
<dbReference type="EMBL" id="JAJJMO010000001">
    <property type="protein sequence ID" value="MCC9072177.1"/>
    <property type="molecule type" value="Genomic_DNA"/>
</dbReference>
<sequence length="206" mass="23802">MAYSFPLIFIALLCSYIVGAQKIAYQPEFITGDRSVNYTHNASYSFNDYFKLSNLTLFDTDYNNDKDNIFFIRNTLSYKLSDYIVFNAAMGVKNPGKFTHASAQFQLIRTDFSLIYLLGTTYQAGYTVEQSLNIQYTPQLTDKIQLYIKAVAVANINKHEYQRGFQWFRFGMSQQKMTYGLALNLDQFHNSTKTLKNAGLFIKFNN</sequence>
<protein>
    <recommendedName>
        <fullName evidence="3">DUF2490 domain-containing protein</fullName>
    </recommendedName>
</protein>
<comment type="caution">
    <text evidence="1">The sequence shown here is derived from an EMBL/GenBank/DDBJ whole genome shotgun (WGS) entry which is preliminary data.</text>
</comment>
<gene>
    <name evidence="1" type="ORF">LNQ49_11355</name>
</gene>
<proteinExistence type="predicted"/>
<dbReference type="Proteomes" id="UP001430919">
    <property type="component" value="Unassembled WGS sequence"/>
</dbReference>
<reference evidence="1" key="1">
    <citation type="submission" date="2021-11" db="EMBL/GenBank/DDBJ databases">
        <title>Description of novel Flavobacterium species.</title>
        <authorList>
            <person name="Saticioglu I.B."/>
            <person name="Ay H."/>
            <person name="Altun S."/>
            <person name="Duman M."/>
        </authorList>
    </citation>
    <scope>NUCLEOTIDE SEQUENCE</scope>
    <source>
        <strain evidence="1">F-65</strain>
    </source>
</reference>
<organism evidence="1 2">
    <name type="scientific">Flavobacterium pisciphilum</name>
    <dbReference type="NCBI Taxonomy" id="2893755"/>
    <lineage>
        <taxon>Bacteria</taxon>
        <taxon>Pseudomonadati</taxon>
        <taxon>Bacteroidota</taxon>
        <taxon>Flavobacteriia</taxon>
        <taxon>Flavobacteriales</taxon>
        <taxon>Flavobacteriaceae</taxon>
        <taxon>Flavobacterium</taxon>
    </lineage>
</organism>
<evidence type="ECO:0008006" key="3">
    <source>
        <dbReference type="Google" id="ProtNLM"/>
    </source>
</evidence>
<keyword evidence="2" id="KW-1185">Reference proteome</keyword>